<organism evidence="1">
    <name type="scientific">Pineapple mealybug wilt-associated virus 3</name>
    <dbReference type="NCBI Taxonomy" id="373861"/>
    <lineage>
        <taxon>Viruses</taxon>
        <taxon>Riboviria</taxon>
        <taxon>Orthornavirae</taxon>
        <taxon>Kitrinoviricota</taxon>
        <taxon>Alsuviricetes</taxon>
        <taxon>Martellivirales</taxon>
        <taxon>Closteroviridae</taxon>
        <taxon>Ampelovirus</taxon>
        <taxon>Ampelovirus triananas</taxon>
    </lineage>
</organism>
<name>B2BEJ6_9CLOS</name>
<proteinExistence type="predicted"/>
<keyword evidence="1" id="KW-0547">Nucleotide-binding</keyword>
<accession>B2BEJ6</accession>
<feature type="non-terminal residue" evidence="1">
    <location>
        <position position="1"/>
    </location>
</feature>
<dbReference type="GO" id="GO:0004386">
    <property type="term" value="F:helicase activity"/>
    <property type="evidence" value="ECO:0007669"/>
    <property type="project" value="UniProtKB-KW"/>
</dbReference>
<keyword evidence="1" id="KW-0347">Helicase</keyword>
<dbReference type="EMBL" id="EF488751">
    <property type="protein sequence ID" value="ABS12718.1"/>
    <property type="molecule type" value="Genomic_RNA"/>
</dbReference>
<keyword evidence="1" id="KW-0378">Hydrolase</keyword>
<sequence>LQYVCVPSKMNKGIGADIEAILNLERRVAVNFTIQQCV</sequence>
<reference evidence="1" key="1">
    <citation type="journal article" date="2008" name="Australas. Plant Pathol.">
        <title>The genetic diversity of ampeloviruses in Australian pineapples and their association with mealybug wilt disease.</title>
        <authorList>
            <person name="Gambley C.F."/>
            <person name="Steele V."/>
            <person name="Geering A.D.W."/>
            <person name="Thomas J.E."/>
        </authorList>
    </citation>
    <scope>NUCLEOTIDE SEQUENCE</scope>
    <source>
        <strain evidence="1">A3</strain>
    </source>
</reference>
<protein>
    <submittedName>
        <fullName evidence="1">Helicase</fullName>
    </submittedName>
</protein>
<keyword evidence="1" id="KW-0067">ATP-binding</keyword>
<evidence type="ECO:0000313" key="1">
    <source>
        <dbReference type="EMBL" id="ABS12718.1"/>
    </source>
</evidence>